<name>A0AAN6UGC0_9PEZI</name>
<evidence type="ECO:0000313" key="1">
    <source>
        <dbReference type="EMBL" id="KAK4132375.1"/>
    </source>
</evidence>
<accession>A0AAN6UGC0</accession>
<sequence>MCIKLTRHFQCSETVAHTCEYLVRCSTPFVWSEHIINGWDDQPCLEAEELDVVEQWYDEPCSYCTGELCVPKTRPVRVNMRFGRGSTTTSLGEAAEGGAVAAYAEHLGRWLVAYLYEPSSDFFWSDAYLQQNVMDRGTMDQRHMTILGELTCQIRPEHGCQWKFGRSRVWNDNTQTMEDGDSLTLLPVEPCDCVSTRDPWLSNWALHVRRVGAARVLQNSARASDDRTYIGQALREEIYQTQERLIKSHVEIRRNILRFSALGKYPMLEVVPMERAQREQRADLLAQDNYNLVVACLGEVAQLGPAERRRCQSRSEVMIWVRLILAYDSGLTTQRARAILAFFAARVVKYDASWEGGEHHHLTGILELDACRRLAYLANRCGGGLHDRVMATWREFSNERGSAFPTQLETRWADWERLDRARADAVRRGIVRPTQAELDEMRKSGDGDVCAVCLDRFGDHESAVSKLPVRNWKCSLNGSGGGDEPGTKHWCGAVCLMKYARTLQGSSAPTPRCPICRTEF</sequence>
<proteinExistence type="predicted"/>
<gene>
    <name evidence="1" type="ORF">BT67DRAFT_443938</name>
</gene>
<reference evidence="1" key="2">
    <citation type="submission" date="2023-05" db="EMBL/GenBank/DDBJ databases">
        <authorList>
            <consortium name="Lawrence Berkeley National Laboratory"/>
            <person name="Steindorff A."/>
            <person name="Hensen N."/>
            <person name="Bonometti L."/>
            <person name="Westerberg I."/>
            <person name="Brannstrom I.O."/>
            <person name="Guillou S."/>
            <person name="Cros-Aarteil S."/>
            <person name="Calhoun S."/>
            <person name="Haridas S."/>
            <person name="Kuo A."/>
            <person name="Mondo S."/>
            <person name="Pangilinan J."/>
            <person name="Riley R."/>
            <person name="Labutti K."/>
            <person name="Andreopoulos B."/>
            <person name="Lipzen A."/>
            <person name="Chen C."/>
            <person name="Yanf M."/>
            <person name="Daum C."/>
            <person name="Ng V."/>
            <person name="Clum A."/>
            <person name="Ohm R."/>
            <person name="Martin F."/>
            <person name="Silar P."/>
            <person name="Natvig D."/>
            <person name="Lalanne C."/>
            <person name="Gautier V."/>
            <person name="Ament-Velasquez S.L."/>
            <person name="Kruys A."/>
            <person name="Hutchinson M.I."/>
            <person name="Powell A.J."/>
            <person name="Barry K."/>
            <person name="Miller A.N."/>
            <person name="Grigoriev I.V."/>
            <person name="Debuchy R."/>
            <person name="Gladieux P."/>
            <person name="Thoren M.H."/>
            <person name="Johannesson H."/>
        </authorList>
    </citation>
    <scope>NUCLEOTIDE SEQUENCE</scope>
    <source>
        <strain evidence="1">CBS 123565</strain>
    </source>
</reference>
<comment type="caution">
    <text evidence="1">The sequence shown here is derived from an EMBL/GenBank/DDBJ whole genome shotgun (WGS) entry which is preliminary data.</text>
</comment>
<protein>
    <submittedName>
        <fullName evidence="1">Uncharacterized protein</fullName>
    </submittedName>
</protein>
<dbReference type="AlphaFoldDB" id="A0AAN6UGC0"/>
<reference evidence="1" key="1">
    <citation type="journal article" date="2023" name="Mol. Phylogenet. Evol.">
        <title>Genome-scale phylogeny and comparative genomics of the fungal order Sordariales.</title>
        <authorList>
            <person name="Hensen N."/>
            <person name="Bonometti L."/>
            <person name="Westerberg I."/>
            <person name="Brannstrom I.O."/>
            <person name="Guillou S."/>
            <person name="Cros-Aarteil S."/>
            <person name="Calhoun S."/>
            <person name="Haridas S."/>
            <person name="Kuo A."/>
            <person name="Mondo S."/>
            <person name="Pangilinan J."/>
            <person name="Riley R."/>
            <person name="LaButti K."/>
            <person name="Andreopoulos B."/>
            <person name="Lipzen A."/>
            <person name="Chen C."/>
            <person name="Yan M."/>
            <person name="Daum C."/>
            <person name="Ng V."/>
            <person name="Clum A."/>
            <person name="Steindorff A."/>
            <person name="Ohm R.A."/>
            <person name="Martin F."/>
            <person name="Silar P."/>
            <person name="Natvig D.O."/>
            <person name="Lalanne C."/>
            <person name="Gautier V."/>
            <person name="Ament-Velasquez S.L."/>
            <person name="Kruys A."/>
            <person name="Hutchinson M.I."/>
            <person name="Powell A.J."/>
            <person name="Barry K."/>
            <person name="Miller A.N."/>
            <person name="Grigoriev I.V."/>
            <person name="Debuchy R."/>
            <person name="Gladieux P."/>
            <person name="Hiltunen Thoren M."/>
            <person name="Johannesson H."/>
        </authorList>
    </citation>
    <scope>NUCLEOTIDE SEQUENCE</scope>
    <source>
        <strain evidence="1">CBS 123565</strain>
    </source>
</reference>
<dbReference type="Proteomes" id="UP001304895">
    <property type="component" value="Unassembled WGS sequence"/>
</dbReference>
<dbReference type="EMBL" id="MU853418">
    <property type="protein sequence ID" value="KAK4132375.1"/>
    <property type="molecule type" value="Genomic_DNA"/>
</dbReference>
<keyword evidence="2" id="KW-1185">Reference proteome</keyword>
<organism evidence="1 2">
    <name type="scientific">Trichocladium antarcticum</name>
    <dbReference type="NCBI Taxonomy" id="1450529"/>
    <lineage>
        <taxon>Eukaryota</taxon>
        <taxon>Fungi</taxon>
        <taxon>Dikarya</taxon>
        <taxon>Ascomycota</taxon>
        <taxon>Pezizomycotina</taxon>
        <taxon>Sordariomycetes</taxon>
        <taxon>Sordariomycetidae</taxon>
        <taxon>Sordariales</taxon>
        <taxon>Chaetomiaceae</taxon>
        <taxon>Trichocladium</taxon>
    </lineage>
</organism>
<evidence type="ECO:0000313" key="2">
    <source>
        <dbReference type="Proteomes" id="UP001304895"/>
    </source>
</evidence>